<dbReference type="AlphaFoldDB" id="A0A9N8DS89"/>
<proteinExistence type="predicted"/>
<feature type="compositionally biased region" description="Acidic residues" evidence="2">
    <location>
        <begin position="307"/>
        <end position="355"/>
    </location>
</feature>
<dbReference type="Proteomes" id="UP001153069">
    <property type="component" value="Unassembled WGS sequence"/>
</dbReference>
<dbReference type="InterPro" id="IPR009057">
    <property type="entry name" value="Homeodomain-like_sf"/>
</dbReference>
<feature type="compositionally biased region" description="Low complexity" evidence="2">
    <location>
        <begin position="11"/>
        <end position="23"/>
    </location>
</feature>
<accession>A0A9N8DS89</accession>
<feature type="domain" description="HTH CENPB-type" evidence="3">
    <location>
        <begin position="214"/>
        <end position="291"/>
    </location>
</feature>
<dbReference type="Gene3D" id="1.10.10.60">
    <property type="entry name" value="Homeodomain-like"/>
    <property type="match status" value="1"/>
</dbReference>
<dbReference type="OrthoDB" id="10060191at2759"/>
<evidence type="ECO:0000256" key="1">
    <source>
        <dbReference type="ARBA" id="ARBA00023125"/>
    </source>
</evidence>
<dbReference type="InterPro" id="IPR006600">
    <property type="entry name" value="HTH_CenpB_DNA-bd_dom"/>
</dbReference>
<dbReference type="Pfam" id="PF03221">
    <property type="entry name" value="HTH_Tnp_Tc5"/>
    <property type="match status" value="1"/>
</dbReference>
<comment type="caution">
    <text evidence="4">The sequence shown here is derived from an EMBL/GenBank/DDBJ whole genome shotgun (WGS) entry which is preliminary data.</text>
</comment>
<evidence type="ECO:0000259" key="3">
    <source>
        <dbReference type="PROSITE" id="PS51253"/>
    </source>
</evidence>
<sequence>MDPERHDNINAAGTGVAAATAAAKSPPTSKRKASHSKPGPKLGSKRETNRTVADWYNACHTYTTKFPKMAKLAFLRSDSSGPLFSGSKSEHSNFIRKLQQYEIGKLNPQGNVKRRQFGKDGNVVAYKPPPAAKGPASYCKPGPKKGSKRNTSITVTDWYNACHTYRTKFPKMAKSSYLKSSSSGTIFSGSKSEAANFGRKLKEYDNGTLTPQADTRRRTNRKFAEVEKMLIGYLTSSYTNGAGKCGSISYKHLRQKALEFSKELGIPEGEFGASNGWLSGTLKRHQRDEMNRHEEPVNDQEGKESCEENEAECESEDDWGSENAADVDDNDADDTETVEDTGVEAEDDDEWEDEDTTRSQISAHSDAVKTLIDNHNKLGLPGAALVHLMRYHESLCENSPTRPNER</sequence>
<protein>
    <recommendedName>
        <fullName evidence="3">HTH CENPB-type domain-containing protein</fullName>
    </recommendedName>
</protein>
<evidence type="ECO:0000256" key="2">
    <source>
        <dbReference type="SAM" id="MobiDB-lite"/>
    </source>
</evidence>
<dbReference type="GO" id="GO:0003677">
    <property type="term" value="F:DNA binding"/>
    <property type="evidence" value="ECO:0007669"/>
    <property type="project" value="UniProtKB-KW"/>
</dbReference>
<dbReference type="EMBL" id="CAICTM010000332">
    <property type="protein sequence ID" value="CAB9508098.1"/>
    <property type="molecule type" value="Genomic_DNA"/>
</dbReference>
<feature type="compositionally biased region" description="Basic and acidic residues" evidence="2">
    <location>
        <begin position="286"/>
        <end position="306"/>
    </location>
</feature>
<keyword evidence="1" id="KW-0238">DNA-binding</keyword>
<evidence type="ECO:0000313" key="5">
    <source>
        <dbReference type="Proteomes" id="UP001153069"/>
    </source>
</evidence>
<dbReference type="SMART" id="SM00674">
    <property type="entry name" value="CENPB"/>
    <property type="match status" value="1"/>
</dbReference>
<name>A0A9N8DS89_9STRA</name>
<evidence type="ECO:0000313" key="4">
    <source>
        <dbReference type="EMBL" id="CAB9508098.1"/>
    </source>
</evidence>
<reference evidence="4" key="1">
    <citation type="submission" date="2020-06" db="EMBL/GenBank/DDBJ databases">
        <authorList>
            <consortium name="Plant Systems Biology data submission"/>
        </authorList>
    </citation>
    <scope>NUCLEOTIDE SEQUENCE</scope>
    <source>
        <strain evidence="4">D6</strain>
    </source>
</reference>
<keyword evidence="5" id="KW-1185">Reference proteome</keyword>
<dbReference type="PROSITE" id="PS51253">
    <property type="entry name" value="HTH_CENPB"/>
    <property type="match status" value="1"/>
</dbReference>
<dbReference type="SUPFAM" id="SSF46689">
    <property type="entry name" value="Homeodomain-like"/>
    <property type="match status" value="1"/>
</dbReference>
<feature type="region of interest" description="Disordered" evidence="2">
    <location>
        <begin position="285"/>
        <end position="363"/>
    </location>
</feature>
<gene>
    <name evidence="4" type="ORF">SEMRO_333_G119630.1</name>
</gene>
<feature type="region of interest" description="Disordered" evidence="2">
    <location>
        <begin position="1"/>
        <end position="49"/>
    </location>
</feature>
<feature type="region of interest" description="Disordered" evidence="2">
    <location>
        <begin position="127"/>
        <end position="146"/>
    </location>
</feature>
<organism evidence="4 5">
    <name type="scientific">Seminavis robusta</name>
    <dbReference type="NCBI Taxonomy" id="568900"/>
    <lineage>
        <taxon>Eukaryota</taxon>
        <taxon>Sar</taxon>
        <taxon>Stramenopiles</taxon>
        <taxon>Ochrophyta</taxon>
        <taxon>Bacillariophyta</taxon>
        <taxon>Bacillariophyceae</taxon>
        <taxon>Bacillariophycidae</taxon>
        <taxon>Naviculales</taxon>
        <taxon>Naviculaceae</taxon>
        <taxon>Seminavis</taxon>
    </lineage>
</organism>